<reference evidence="3 4" key="1">
    <citation type="submission" date="2024-06" db="EMBL/GenBank/DDBJ databases">
        <title>The Natural Products Discovery Center: Release of the First 8490 Sequenced Strains for Exploring Actinobacteria Biosynthetic Diversity.</title>
        <authorList>
            <person name="Kalkreuter E."/>
            <person name="Kautsar S.A."/>
            <person name="Yang D."/>
            <person name="Bader C.D."/>
            <person name="Teijaro C.N."/>
            <person name="Fluegel L."/>
            <person name="Davis C.M."/>
            <person name="Simpson J.R."/>
            <person name="Lauterbach L."/>
            <person name="Steele A.D."/>
            <person name="Gui C."/>
            <person name="Meng S."/>
            <person name="Li G."/>
            <person name="Viehrig K."/>
            <person name="Ye F."/>
            <person name="Su P."/>
            <person name="Kiefer A.F."/>
            <person name="Nichols A."/>
            <person name="Cepeda A.J."/>
            <person name="Yan W."/>
            <person name="Fan B."/>
            <person name="Jiang Y."/>
            <person name="Adhikari A."/>
            <person name="Zheng C.-J."/>
            <person name="Schuster L."/>
            <person name="Cowan T.M."/>
            <person name="Smanski M.J."/>
            <person name="Chevrette M.G."/>
            <person name="De Carvalho L.P.S."/>
            <person name="Shen B."/>
        </authorList>
    </citation>
    <scope>NUCLEOTIDE SEQUENCE [LARGE SCALE GENOMIC DNA]</scope>
    <source>
        <strain evidence="3 4">NPDC048946</strain>
    </source>
</reference>
<comment type="caution">
    <text evidence="3">The sequence shown here is derived from an EMBL/GenBank/DDBJ whole genome shotgun (WGS) entry which is preliminary data.</text>
</comment>
<dbReference type="InterPro" id="IPR001932">
    <property type="entry name" value="PPM-type_phosphatase-like_dom"/>
</dbReference>
<dbReference type="GO" id="GO:0004722">
    <property type="term" value="F:protein serine/threonine phosphatase activity"/>
    <property type="evidence" value="ECO:0007669"/>
    <property type="project" value="UniProtKB-EC"/>
</dbReference>
<accession>A0ABV3DLZ2</accession>
<name>A0ABV3DLZ2_9ACTN</name>
<keyword evidence="4" id="KW-1185">Reference proteome</keyword>
<dbReference type="Gene3D" id="3.60.40.10">
    <property type="entry name" value="PPM-type phosphatase domain"/>
    <property type="match status" value="1"/>
</dbReference>
<dbReference type="RefSeq" id="WP_358356528.1">
    <property type="nucleotide sequence ID" value="NZ_JBEZFP010000058.1"/>
</dbReference>
<proteinExistence type="predicted"/>
<dbReference type="InterPro" id="IPR052016">
    <property type="entry name" value="Bact_Sigma-Reg"/>
</dbReference>
<dbReference type="Pfam" id="PF07228">
    <property type="entry name" value="SpoIIE"/>
    <property type="match status" value="1"/>
</dbReference>
<evidence type="ECO:0000256" key="1">
    <source>
        <dbReference type="ARBA" id="ARBA00022801"/>
    </source>
</evidence>
<dbReference type="EMBL" id="JBEZFP010000058">
    <property type="protein sequence ID" value="MEU8136194.1"/>
    <property type="molecule type" value="Genomic_DNA"/>
</dbReference>
<dbReference type="PANTHER" id="PTHR43156">
    <property type="entry name" value="STAGE II SPORULATION PROTEIN E-RELATED"/>
    <property type="match status" value="1"/>
</dbReference>
<dbReference type="InterPro" id="IPR036457">
    <property type="entry name" value="PPM-type-like_dom_sf"/>
</dbReference>
<gene>
    <name evidence="3" type="ORF">AB0C36_22120</name>
</gene>
<feature type="domain" description="PPM-type phosphatase" evidence="2">
    <location>
        <begin position="173"/>
        <end position="388"/>
    </location>
</feature>
<dbReference type="SMART" id="SM00331">
    <property type="entry name" value="PP2C_SIG"/>
    <property type="match status" value="1"/>
</dbReference>
<evidence type="ECO:0000313" key="3">
    <source>
        <dbReference type="EMBL" id="MEU8136194.1"/>
    </source>
</evidence>
<dbReference type="EC" id="3.1.3.16" evidence="3"/>
<keyword evidence="1 3" id="KW-0378">Hydrolase</keyword>
<dbReference type="PANTHER" id="PTHR43156:SF2">
    <property type="entry name" value="STAGE II SPORULATION PROTEIN E"/>
    <property type="match status" value="1"/>
</dbReference>
<sequence>MTAADWLLALHRALRTAPPHYVAHVLAQVLEDQAKVKSCTLLLADYSVSALQPFGLEPGVETAVPVAGTDAGRAFVSQEPVVAGGAADDEETVYLPVSVRGDRLGVLEVVQPGHGHGGGLSVADLSEAAEMLAHELFAADPSTDVYLQGRRLRRLTLAAEMQWELLPGRSCERPEFALGAHLEPAYSVRGDNFDWSVDARTLAVSVTNGMGHGVPAATLSALAVGALRNARRSGADVALQAELASQAVWSAHTGSAYLASVLLEIDLATGDVDAVDAGSPIVLLLRDGQVERVRLEAQFALGALEDTRYRPERFTLQPGDRVVVVSDSVHGFQSRAGEQFGERLLASGIRNNRLLPAPEAARAVLRDLAAFRGDTELDDDAVSLCLDWRGRPDEAATAPA</sequence>
<dbReference type="Proteomes" id="UP001551482">
    <property type="component" value="Unassembled WGS sequence"/>
</dbReference>
<evidence type="ECO:0000259" key="2">
    <source>
        <dbReference type="SMART" id="SM00331"/>
    </source>
</evidence>
<organism evidence="3 4">
    <name type="scientific">Streptodolium elevatio</name>
    <dbReference type="NCBI Taxonomy" id="3157996"/>
    <lineage>
        <taxon>Bacteria</taxon>
        <taxon>Bacillati</taxon>
        <taxon>Actinomycetota</taxon>
        <taxon>Actinomycetes</taxon>
        <taxon>Kitasatosporales</taxon>
        <taxon>Streptomycetaceae</taxon>
        <taxon>Streptodolium</taxon>
    </lineage>
</organism>
<evidence type="ECO:0000313" key="4">
    <source>
        <dbReference type="Proteomes" id="UP001551482"/>
    </source>
</evidence>
<protein>
    <submittedName>
        <fullName evidence="3">PP2C family protein-serine/threonine phosphatase</fullName>
        <ecNumber evidence="3">3.1.3.16</ecNumber>
    </submittedName>
</protein>
<dbReference type="SUPFAM" id="SSF81606">
    <property type="entry name" value="PP2C-like"/>
    <property type="match status" value="1"/>
</dbReference>